<dbReference type="Pfam" id="PF06580">
    <property type="entry name" value="His_kinase"/>
    <property type="match status" value="1"/>
</dbReference>
<dbReference type="InterPro" id="IPR010559">
    <property type="entry name" value="Sig_transdc_His_kin_internal"/>
</dbReference>
<dbReference type="AlphaFoldDB" id="A0A0C3R552"/>
<feature type="domain" description="Signal transduction histidine kinase internal region" evidence="2">
    <location>
        <begin position="167"/>
        <end position="244"/>
    </location>
</feature>
<dbReference type="Proteomes" id="UP000031937">
    <property type="component" value="Unassembled WGS sequence"/>
</dbReference>
<dbReference type="Proteomes" id="UP000031980">
    <property type="component" value="Unassembled WGS sequence"/>
</dbReference>
<evidence type="ECO:0000313" key="6">
    <source>
        <dbReference type="Proteomes" id="UP000031980"/>
    </source>
</evidence>
<feature type="transmembrane region" description="Helical" evidence="1">
    <location>
        <begin position="12"/>
        <end position="30"/>
    </location>
</feature>
<evidence type="ECO:0000313" key="5">
    <source>
        <dbReference type="Proteomes" id="UP000031937"/>
    </source>
</evidence>
<gene>
    <name evidence="4" type="ORF">BA92_06765</name>
    <name evidence="3" type="ORF">IE90_12365</name>
</gene>
<keyword evidence="1" id="KW-0812">Transmembrane</keyword>
<dbReference type="EMBL" id="JPIT01000032">
    <property type="protein sequence ID" value="KIO43015.1"/>
    <property type="molecule type" value="Genomic_DNA"/>
</dbReference>
<feature type="transmembrane region" description="Helical" evidence="1">
    <location>
        <begin position="75"/>
        <end position="95"/>
    </location>
</feature>
<dbReference type="SUPFAM" id="SSF55874">
    <property type="entry name" value="ATPase domain of HSP90 chaperone/DNA topoisomerase II/histidine kinase"/>
    <property type="match status" value="1"/>
</dbReference>
<organism evidence="4 6">
    <name type="scientific">Sanguibacteroides justesenii</name>
    <dbReference type="NCBI Taxonomy" id="1547597"/>
    <lineage>
        <taxon>Bacteria</taxon>
        <taxon>Pseudomonadati</taxon>
        <taxon>Bacteroidota</taxon>
        <taxon>Bacteroidia</taxon>
        <taxon>Bacteroidales</taxon>
        <taxon>Porphyromonadaceae</taxon>
        <taxon>Sanguibacteroides</taxon>
    </lineage>
</organism>
<reference evidence="3 5" key="2">
    <citation type="submission" date="2014-07" db="EMBL/GenBank/DDBJ databases">
        <title>Porphyromonadaceae bacterium OUH 334697 = ATCC BAA-2682 = DSM 28341 draft genome.</title>
        <authorList>
            <person name="Sydenham T.V."/>
            <person name="Hasman H."/>
            <person name="Justesen U.S."/>
        </authorList>
    </citation>
    <scope>NUCLEOTIDE SEQUENCE [LARGE SCALE GENOMIC DNA]</scope>
    <source>
        <strain evidence="3 5">OUH 334697</strain>
    </source>
</reference>
<evidence type="ECO:0000313" key="4">
    <source>
        <dbReference type="EMBL" id="KIO44730.1"/>
    </source>
</evidence>
<feature type="transmembrane region" description="Helical" evidence="1">
    <location>
        <begin position="124"/>
        <end position="144"/>
    </location>
</feature>
<keyword evidence="1" id="KW-1133">Transmembrane helix</keyword>
<dbReference type="OrthoDB" id="9809908at2"/>
<name>A0A0C3R552_9PORP</name>
<sequence length="355" mass="41859">MQKIGNRKHLLAAIHVIGWGIFFAFPLFFTRNDHQFIVTLRWYLGYFLLPLSCMIVFYTNYFYFIDNILFPKKIFRFIVINLLVIILLGLLLHFWQEFYRTYISPPEPEEVVALRKVLPKPPRFLFLSRDMLLMGLTVALSMAIKMTSNWYKTEGEKRELEKAKAEAELKNLKSQLNPHFLFNTLNNIYSLIAIDPERAQLAVHDLSRLLRHVLYDNNQNLVSIDREFIFMKSYIELMSLRLPKHTRLEVNIPEEGKGVMIAPLLFITLIENAFKHGISNTQDSFIRIRMELQESQRVSCIVENSYFPKNDEDRSGSGIGIQNLQRRLQLLYPGKYILKIERADDRFMARLIINF</sequence>
<keyword evidence="4" id="KW-0808">Transferase</keyword>
<dbReference type="PANTHER" id="PTHR34220">
    <property type="entry name" value="SENSOR HISTIDINE KINASE YPDA"/>
    <property type="match status" value="1"/>
</dbReference>
<proteinExistence type="predicted"/>
<dbReference type="InterPro" id="IPR036890">
    <property type="entry name" value="HATPase_C_sf"/>
</dbReference>
<dbReference type="InterPro" id="IPR050640">
    <property type="entry name" value="Bact_2-comp_sensor_kinase"/>
</dbReference>
<dbReference type="PANTHER" id="PTHR34220:SF7">
    <property type="entry name" value="SENSOR HISTIDINE KINASE YPDA"/>
    <property type="match status" value="1"/>
</dbReference>
<dbReference type="Gene3D" id="3.30.565.10">
    <property type="entry name" value="Histidine kinase-like ATPase, C-terminal domain"/>
    <property type="match status" value="1"/>
</dbReference>
<dbReference type="EMBL" id="JPIU01000038">
    <property type="protein sequence ID" value="KIO44730.1"/>
    <property type="molecule type" value="Genomic_DNA"/>
</dbReference>
<feature type="transmembrane region" description="Helical" evidence="1">
    <location>
        <begin position="42"/>
        <end position="63"/>
    </location>
</feature>
<protein>
    <submittedName>
        <fullName evidence="4">Histidine kinase</fullName>
    </submittedName>
</protein>
<keyword evidence="1" id="KW-0472">Membrane</keyword>
<dbReference type="GO" id="GO:0016020">
    <property type="term" value="C:membrane"/>
    <property type="evidence" value="ECO:0007669"/>
    <property type="project" value="InterPro"/>
</dbReference>
<evidence type="ECO:0000313" key="3">
    <source>
        <dbReference type="EMBL" id="KIO43015.1"/>
    </source>
</evidence>
<reference evidence="4 6" key="1">
    <citation type="submission" date="2014-07" db="EMBL/GenBank/DDBJ databases">
        <title>Porphyromonadaceae bacterium OUH 308042 = ATCC BAA-2681 = DSM 28342 draft genome.</title>
        <authorList>
            <person name="Sydenham T.V."/>
            <person name="Hasman H."/>
            <person name="Justensen U.S."/>
        </authorList>
    </citation>
    <scope>NUCLEOTIDE SEQUENCE [LARGE SCALE GENOMIC DNA]</scope>
    <source>
        <strain evidence="4 6">OUH 308042</strain>
    </source>
</reference>
<keyword evidence="4" id="KW-0418">Kinase</keyword>
<dbReference type="GO" id="GO:0000155">
    <property type="term" value="F:phosphorelay sensor kinase activity"/>
    <property type="evidence" value="ECO:0007669"/>
    <property type="project" value="InterPro"/>
</dbReference>
<comment type="caution">
    <text evidence="4">The sequence shown here is derived from an EMBL/GenBank/DDBJ whole genome shotgun (WGS) entry which is preliminary data.</text>
</comment>
<evidence type="ECO:0000256" key="1">
    <source>
        <dbReference type="SAM" id="Phobius"/>
    </source>
</evidence>
<evidence type="ECO:0000259" key="2">
    <source>
        <dbReference type="Pfam" id="PF06580"/>
    </source>
</evidence>
<keyword evidence="6" id="KW-1185">Reference proteome</keyword>
<accession>A0A0C3R552</accession>